<dbReference type="InterPro" id="IPR027417">
    <property type="entry name" value="P-loop_NTPase"/>
</dbReference>
<sequence length="618" mass="65595">MSTAASTDERRPHPMADEVLALVAAVRKVAVEDDEAAAAEGLDVDVARVRSGSAAVVVVGEKKRGKSSLINALVGRPGLLPVDADVATCVHVVVSYGPDGATVVEGGGPTGREVPLDAVAEYAALDPGARVPEHEDVSQVQVRVPAPLLAGGLELIDTPGVGGLVAGHAALTLATLDRADALVFVLDGSSEITASELAFLERATARIATVVFALTKIDQFPAWEQVRARNVELIAAHAPRYADAPWFGMSSRAAADAIAAEADGEPEEAAQERAASGIVPLAEHLAGLAEGADGLRLANLLHQASVLVKRLSALQVRRAMSLSLSPEFAELVKREKEALTALQGQNATWRQTLSERSVRLEQRMRTELARRLEDLRKQVGDSIAAGSSKIFDEVATDLPPRAQALWIELDTLLRRELTALGEALLADLEGVEVDLAGVVPDAPERLAQLPEAARGQGSTSFAEQGIMAAGLGMGLGHLVALVVAPPVGILAGLGAVGFFSWRRWSKERGARSREDARRYLGEVTTRLNNEIPPVVAQAVHGARDVLGRQITAALTAEKDRLTASLAEHEKNLASEKSALARRRAEVDAKLKRRNELRETAEQLARRLPAHRSTEEESS</sequence>
<dbReference type="RefSeq" id="WP_274233596.1">
    <property type="nucleotide sequence ID" value="NZ_BAABHQ010000010.1"/>
</dbReference>
<evidence type="ECO:0000313" key="5">
    <source>
        <dbReference type="Proteomes" id="UP001500457"/>
    </source>
</evidence>
<evidence type="ECO:0000259" key="3">
    <source>
        <dbReference type="Pfam" id="PF00350"/>
    </source>
</evidence>
<evidence type="ECO:0000256" key="1">
    <source>
        <dbReference type="SAM" id="MobiDB-lite"/>
    </source>
</evidence>
<dbReference type="InterPro" id="IPR051943">
    <property type="entry name" value="TRAFAC_Dynamin-like_GTPase"/>
</dbReference>
<feature type="region of interest" description="Disordered" evidence="1">
    <location>
        <begin position="597"/>
        <end position="618"/>
    </location>
</feature>
<dbReference type="InterPro" id="IPR045063">
    <property type="entry name" value="Dynamin_N"/>
</dbReference>
<protein>
    <submittedName>
        <fullName evidence="4">Dynamin family protein</fullName>
    </submittedName>
</protein>
<evidence type="ECO:0000313" key="4">
    <source>
        <dbReference type="EMBL" id="GAA4881961.1"/>
    </source>
</evidence>
<dbReference type="Gene3D" id="3.40.50.300">
    <property type="entry name" value="P-loop containing nucleotide triphosphate hydrolases"/>
    <property type="match status" value="1"/>
</dbReference>
<dbReference type="Pfam" id="PF00350">
    <property type="entry name" value="Dynamin_N"/>
    <property type="match status" value="1"/>
</dbReference>
<name>A0ABP9EKZ9_9PSEU</name>
<feature type="transmembrane region" description="Helical" evidence="2">
    <location>
        <begin position="478"/>
        <end position="501"/>
    </location>
</feature>
<proteinExistence type="predicted"/>
<reference evidence="5" key="1">
    <citation type="journal article" date="2019" name="Int. J. Syst. Evol. Microbiol.">
        <title>The Global Catalogue of Microorganisms (GCM) 10K type strain sequencing project: providing services to taxonomists for standard genome sequencing and annotation.</title>
        <authorList>
            <consortium name="The Broad Institute Genomics Platform"/>
            <consortium name="The Broad Institute Genome Sequencing Center for Infectious Disease"/>
            <person name="Wu L."/>
            <person name="Ma J."/>
        </authorList>
    </citation>
    <scope>NUCLEOTIDE SEQUENCE [LARGE SCALE GENOMIC DNA]</scope>
    <source>
        <strain evidence="5">JCM 17983</strain>
    </source>
</reference>
<dbReference type="PANTHER" id="PTHR43681:SF1">
    <property type="entry name" value="SARCALUMENIN"/>
    <property type="match status" value="1"/>
</dbReference>
<keyword evidence="2" id="KW-0472">Membrane</keyword>
<dbReference type="PANTHER" id="PTHR43681">
    <property type="entry name" value="TRANSMEMBRANE GTPASE FZO"/>
    <property type="match status" value="1"/>
</dbReference>
<keyword evidence="2" id="KW-0812">Transmembrane</keyword>
<comment type="caution">
    <text evidence="4">The sequence shown here is derived from an EMBL/GenBank/DDBJ whole genome shotgun (WGS) entry which is preliminary data.</text>
</comment>
<gene>
    <name evidence="4" type="ORF">GCM10023203_36950</name>
</gene>
<evidence type="ECO:0000256" key="2">
    <source>
        <dbReference type="SAM" id="Phobius"/>
    </source>
</evidence>
<dbReference type="EMBL" id="BAABHQ010000010">
    <property type="protein sequence ID" value="GAA4881961.1"/>
    <property type="molecule type" value="Genomic_DNA"/>
</dbReference>
<dbReference type="SUPFAM" id="SSF52540">
    <property type="entry name" value="P-loop containing nucleoside triphosphate hydrolases"/>
    <property type="match status" value="1"/>
</dbReference>
<keyword evidence="2" id="KW-1133">Transmembrane helix</keyword>
<organism evidence="4 5">
    <name type="scientific">Actinomycetospora straminea</name>
    <dbReference type="NCBI Taxonomy" id="663607"/>
    <lineage>
        <taxon>Bacteria</taxon>
        <taxon>Bacillati</taxon>
        <taxon>Actinomycetota</taxon>
        <taxon>Actinomycetes</taxon>
        <taxon>Pseudonocardiales</taxon>
        <taxon>Pseudonocardiaceae</taxon>
        <taxon>Actinomycetospora</taxon>
    </lineage>
</organism>
<feature type="domain" description="Dynamin N-terminal" evidence="3">
    <location>
        <begin position="56"/>
        <end position="207"/>
    </location>
</feature>
<dbReference type="Proteomes" id="UP001500457">
    <property type="component" value="Unassembled WGS sequence"/>
</dbReference>
<keyword evidence="5" id="KW-1185">Reference proteome</keyword>
<accession>A0ABP9EKZ9</accession>